<feature type="non-terminal residue" evidence="1">
    <location>
        <position position="1"/>
    </location>
</feature>
<dbReference type="Proteomes" id="UP000789702">
    <property type="component" value="Unassembled WGS sequence"/>
</dbReference>
<sequence>AHIAKYGICKELLSSYEPHPGIPSPTDSQIGPSSISSINISSPTLLDSEFQELFLVTKNKRKKAKAIIREQPDIDI</sequence>
<accession>A0ACA9QWT8</accession>
<keyword evidence="2" id="KW-1185">Reference proteome</keyword>
<protein>
    <submittedName>
        <fullName evidence="1">4217_t:CDS:1</fullName>
    </submittedName>
</protein>
<proteinExistence type="predicted"/>
<evidence type="ECO:0000313" key="1">
    <source>
        <dbReference type="EMBL" id="CAG8767579.1"/>
    </source>
</evidence>
<feature type="non-terminal residue" evidence="1">
    <location>
        <position position="76"/>
    </location>
</feature>
<comment type="caution">
    <text evidence="1">The sequence shown here is derived from an EMBL/GenBank/DDBJ whole genome shotgun (WGS) entry which is preliminary data.</text>
</comment>
<name>A0ACA9QWT8_9GLOM</name>
<organism evidence="1 2">
    <name type="scientific">Dentiscutata heterogama</name>
    <dbReference type="NCBI Taxonomy" id="1316150"/>
    <lineage>
        <taxon>Eukaryota</taxon>
        <taxon>Fungi</taxon>
        <taxon>Fungi incertae sedis</taxon>
        <taxon>Mucoromycota</taxon>
        <taxon>Glomeromycotina</taxon>
        <taxon>Glomeromycetes</taxon>
        <taxon>Diversisporales</taxon>
        <taxon>Gigasporaceae</taxon>
        <taxon>Dentiscutata</taxon>
    </lineage>
</organism>
<dbReference type="EMBL" id="CAJVPU010054817">
    <property type="protein sequence ID" value="CAG8767579.1"/>
    <property type="molecule type" value="Genomic_DNA"/>
</dbReference>
<gene>
    <name evidence="1" type="ORF">DHETER_LOCUS15651</name>
</gene>
<reference evidence="1" key="1">
    <citation type="submission" date="2021-06" db="EMBL/GenBank/DDBJ databases">
        <authorList>
            <person name="Kallberg Y."/>
            <person name="Tangrot J."/>
            <person name="Rosling A."/>
        </authorList>
    </citation>
    <scope>NUCLEOTIDE SEQUENCE</scope>
    <source>
        <strain evidence="1">IL203A</strain>
    </source>
</reference>
<evidence type="ECO:0000313" key="2">
    <source>
        <dbReference type="Proteomes" id="UP000789702"/>
    </source>
</evidence>